<comment type="caution">
    <text evidence="2">The sequence shown here is derived from an EMBL/GenBank/DDBJ whole genome shotgun (WGS) entry which is preliminary data.</text>
</comment>
<evidence type="ECO:0000313" key="2">
    <source>
        <dbReference type="EMBL" id="GGK89112.1"/>
    </source>
</evidence>
<keyword evidence="3" id="KW-1185">Reference proteome</keyword>
<organism evidence="2 3">
    <name type="scientific">Sphaerisporangium melleum</name>
    <dbReference type="NCBI Taxonomy" id="321316"/>
    <lineage>
        <taxon>Bacteria</taxon>
        <taxon>Bacillati</taxon>
        <taxon>Actinomycetota</taxon>
        <taxon>Actinomycetes</taxon>
        <taxon>Streptosporangiales</taxon>
        <taxon>Streptosporangiaceae</taxon>
        <taxon>Sphaerisporangium</taxon>
    </lineage>
</organism>
<dbReference type="Proteomes" id="UP000645217">
    <property type="component" value="Unassembled WGS sequence"/>
</dbReference>
<name>A0A917R3X2_9ACTN</name>
<dbReference type="EMBL" id="BMNT01000018">
    <property type="protein sequence ID" value="GGK89112.1"/>
    <property type="molecule type" value="Genomic_DNA"/>
</dbReference>
<protein>
    <recommendedName>
        <fullName evidence="4">Secreted protein</fullName>
    </recommendedName>
</protein>
<reference evidence="2" key="1">
    <citation type="journal article" date="2014" name="Int. J. Syst. Evol. Microbiol.">
        <title>Complete genome sequence of Corynebacterium casei LMG S-19264T (=DSM 44701T), isolated from a smear-ripened cheese.</title>
        <authorList>
            <consortium name="US DOE Joint Genome Institute (JGI-PGF)"/>
            <person name="Walter F."/>
            <person name="Albersmeier A."/>
            <person name="Kalinowski J."/>
            <person name="Ruckert C."/>
        </authorList>
    </citation>
    <scope>NUCLEOTIDE SEQUENCE</scope>
    <source>
        <strain evidence="2">JCM 13064</strain>
    </source>
</reference>
<evidence type="ECO:0000313" key="3">
    <source>
        <dbReference type="Proteomes" id="UP000645217"/>
    </source>
</evidence>
<feature type="signal peptide" evidence="1">
    <location>
        <begin position="1"/>
        <end position="20"/>
    </location>
</feature>
<evidence type="ECO:0000256" key="1">
    <source>
        <dbReference type="SAM" id="SignalP"/>
    </source>
</evidence>
<dbReference type="RefSeq" id="WP_189164068.1">
    <property type="nucleotide sequence ID" value="NZ_BMNT01000018.1"/>
</dbReference>
<gene>
    <name evidence="2" type="ORF">GCM10007964_34760</name>
</gene>
<proteinExistence type="predicted"/>
<sequence>MRRVMTAAGALLAAAPMAFAAPPPASAATGTVVIEGDRVPRTRLADPAPGCHLLPSFPLLSRVSVINSTDADITLYPGEGCRAGLLRPATTVKAGTTRERTLTGTYSLLVQAV</sequence>
<evidence type="ECO:0008006" key="4">
    <source>
        <dbReference type="Google" id="ProtNLM"/>
    </source>
</evidence>
<reference evidence="2" key="2">
    <citation type="submission" date="2020-09" db="EMBL/GenBank/DDBJ databases">
        <authorList>
            <person name="Sun Q."/>
            <person name="Ohkuma M."/>
        </authorList>
    </citation>
    <scope>NUCLEOTIDE SEQUENCE</scope>
    <source>
        <strain evidence="2">JCM 13064</strain>
    </source>
</reference>
<dbReference type="AlphaFoldDB" id="A0A917R3X2"/>
<keyword evidence="1" id="KW-0732">Signal</keyword>
<feature type="chain" id="PRO_5039543318" description="Secreted protein" evidence="1">
    <location>
        <begin position="21"/>
        <end position="113"/>
    </location>
</feature>
<accession>A0A917R3X2</accession>